<accession>A0A137ZYJ5</accession>
<sequence length="117" mass="12842">MAEYLAVFRSHRDTFDTLSTDEVQGFNRRWEELWAEGRRDGWLLDASGALQTDGRVIHADGRVTTGPLVDEGDVVRGYLKIAAGSLDAAVEHAKGAPVLLHGGRVEVRPFFDGHPGE</sequence>
<reference evidence="3" key="3">
    <citation type="submission" date="2016-02" db="EMBL/GenBank/DDBJ databases">
        <authorList>
            <person name="Wen L."/>
            <person name="He K."/>
            <person name="Yang H."/>
        </authorList>
    </citation>
    <scope>NUCLEOTIDE SEQUENCE [LARGE SCALE GENOMIC DNA]</scope>
    <source>
        <strain evidence="3">JCM 15929</strain>
    </source>
</reference>
<dbReference type="RefSeq" id="WP_068573891.1">
    <property type="nucleotide sequence ID" value="NZ_LSRE01000009.1"/>
</dbReference>
<dbReference type="AlphaFoldDB" id="A0A137ZYJ5"/>
<dbReference type="STRING" id="239498.AXK60_15615"/>
<keyword evidence="4" id="KW-1185">Reference proteome</keyword>
<name>A0A137ZYJ5_9ACTN</name>
<proteinExistence type="predicted"/>
<comment type="caution">
    <text evidence="2">The sequence shown here is derived from an EMBL/GenBank/DDBJ whole genome shotgun (WGS) entry which is preliminary data.</text>
</comment>
<evidence type="ECO:0000313" key="4">
    <source>
        <dbReference type="Proteomes" id="UP000070409"/>
    </source>
</evidence>
<dbReference type="EMBL" id="LSRE01000009">
    <property type="protein sequence ID" value="KXO99518.1"/>
    <property type="molecule type" value="Genomic_DNA"/>
</dbReference>
<dbReference type="Proteomes" id="UP000070409">
    <property type="component" value="Unassembled WGS sequence"/>
</dbReference>
<dbReference type="Proteomes" id="UP000070258">
    <property type="component" value="Unassembled WGS sequence"/>
</dbReference>
<organism evidence="2 3">
    <name type="scientific">Tsukamurella pseudospumae</name>
    <dbReference type="NCBI Taxonomy" id="239498"/>
    <lineage>
        <taxon>Bacteria</taxon>
        <taxon>Bacillati</taxon>
        <taxon>Actinomycetota</taxon>
        <taxon>Actinomycetes</taxon>
        <taxon>Mycobacteriales</taxon>
        <taxon>Tsukamurellaceae</taxon>
        <taxon>Tsukamurella</taxon>
    </lineage>
</organism>
<reference evidence="1 4" key="1">
    <citation type="submission" date="2016-02" db="EMBL/GenBank/DDBJ databases">
        <authorList>
            <person name="Teng J.L."/>
            <person name="Tang Y."/>
            <person name="Huang Y."/>
            <person name="Guo F."/>
            <person name="Wei W."/>
            <person name="Chen J.H."/>
            <person name="Wong S.Y."/>
            <person name="Lau S.K."/>
            <person name="Woo P.C."/>
        </authorList>
    </citation>
    <scope>NUCLEOTIDE SEQUENCE [LARGE SCALE GENOMIC DNA]</scope>
    <source>
        <strain evidence="1 4">JCM 13375</strain>
    </source>
</reference>
<evidence type="ECO:0000313" key="1">
    <source>
        <dbReference type="EMBL" id="KXO99518.1"/>
    </source>
</evidence>
<evidence type="ECO:0000313" key="3">
    <source>
        <dbReference type="Proteomes" id="UP000070258"/>
    </source>
</evidence>
<dbReference type="SUPFAM" id="SSF54909">
    <property type="entry name" value="Dimeric alpha+beta barrel"/>
    <property type="match status" value="1"/>
</dbReference>
<reference evidence="2" key="2">
    <citation type="submission" date="2016-02" db="EMBL/GenBank/DDBJ databases">
        <authorList>
            <person name="Teng J.L."/>
            <person name="Yang Y."/>
            <person name="Huang Y."/>
            <person name="Guo F."/>
            <person name="Wei W."/>
            <person name="Chen J.H."/>
            <person name="Wong S.Y."/>
            <person name="Lau S.K."/>
            <person name="Woo P.C."/>
        </authorList>
    </citation>
    <scope>NUCLEOTIDE SEQUENCE</scope>
    <source>
        <strain evidence="2">JCM 15929</strain>
    </source>
</reference>
<evidence type="ECO:0000313" key="2">
    <source>
        <dbReference type="EMBL" id="KXP03271.1"/>
    </source>
</evidence>
<dbReference type="InterPro" id="IPR011008">
    <property type="entry name" value="Dimeric_a/b-barrel"/>
</dbReference>
<evidence type="ECO:0008006" key="5">
    <source>
        <dbReference type="Google" id="ProtNLM"/>
    </source>
</evidence>
<gene>
    <name evidence="2" type="ORF">AXK60_15615</name>
    <name evidence="1" type="ORF">AXK61_16935</name>
</gene>
<dbReference type="OrthoDB" id="5117987at2"/>
<dbReference type="EMBL" id="LSRF01000058">
    <property type="protein sequence ID" value="KXP03271.1"/>
    <property type="molecule type" value="Genomic_DNA"/>
</dbReference>
<protein>
    <recommendedName>
        <fullName evidence="5">YCII-related domain-containing protein</fullName>
    </recommendedName>
</protein>
<dbReference type="Gene3D" id="3.30.70.1060">
    <property type="entry name" value="Dimeric alpha+beta barrel"/>
    <property type="match status" value="1"/>
</dbReference>